<dbReference type="EMBL" id="JAPFFF010000004">
    <property type="protein sequence ID" value="KAK8891029.1"/>
    <property type="molecule type" value="Genomic_DNA"/>
</dbReference>
<dbReference type="InterPro" id="IPR027268">
    <property type="entry name" value="Peptidase_M4/M1_CTD_sf"/>
</dbReference>
<gene>
    <name evidence="5" type="ORF">M9Y10_028232</name>
</gene>
<evidence type="ECO:0000313" key="5">
    <source>
        <dbReference type="EMBL" id="KAK8891029.1"/>
    </source>
</evidence>
<keyword evidence="2" id="KW-1133">Transmembrane helix</keyword>
<comment type="similarity">
    <text evidence="1">Belongs to the peptidase M1 family.</text>
</comment>
<dbReference type="PANTHER" id="PTHR11533">
    <property type="entry name" value="PROTEASE M1 ZINC METALLOPROTEASE"/>
    <property type="match status" value="1"/>
</dbReference>
<reference evidence="5 6" key="1">
    <citation type="submission" date="2024-04" db="EMBL/GenBank/DDBJ databases">
        <title>Tritrichomonas musculus Genome.</title>
        <authorList>
            <person name="Alves-Ferreira E."/>
            <person name="Grigg M."/>
            <person name="Lorenzi H."/>
            <person name="Galac M."/>
        </authorList>
    </citation>
    <scope>NUCLEOTIDE SEQUENCE [LARGE SCALE GENOMIC DNA]</scope>
    <source>
        <strain evidence="5 6">EAF2021</strain>
    </source>
</reference>
<comment type="caution">
    <text evidence="5">The sequence shown here is derived from an EMBL/GenBank/DDBJ whole genome shotgun (WGS) entry which is preliminary data.</text>
</comment>
<feature type="transmembrane region" description="Helical" evidence="2">
    <location>
        <begin position="419"/>
        <end position="446"/>
    </location>
</feature>
<dbReference type="SUPFAM" id="SSF55486">
    <property type="entry name" value="Metalloproteases ('zincins'), catalytic domain"/>
    <property type="match status" value="1"/>
</dbReference>
<dbReference type="PANTHER" id="PTHR11533:SF299">
    <property type="entry name" value="AMINOPEPTIDASE"/>
    <property type="match status" value="1"/>
</dbReference>
<evidence type="ECO:0000259" key="3">
    <source>
        <dbReference type="Pfam" id="PF01433"/>
    </source>
</evidence>
<dbReference type="InterPro" id="IPR024571">
    <property type="entry name" value="ERAP1-like_C_dom"/>
</dbReference>
<proteinExistence type="inferred from homology"/>
<dbReference type="Proteomes" id="UP001470230">
    <property type="component" value="Unassembled WGS sequence"/>
</dbReference>
<keyword evidence="2" id="KW-0472">Membrane</keyword>
<dbReference type="Gene3D" id="2.60.40.1910">
    <property type="match status" value="1"/>
</dbReference>
<accession>A0ABR2KIQ6</accession>
<evidence type="ECO:0000313" key="6">
    <source>
        <dbReference type="Proteomes" id="UP001470230"/>
    </source>
</evidence>
<evidence type="ECO:0000256" key="1">
    <source>
        <dbReference type="ARBA" id="ARBA00010136"/>
    </source>
</evidence>
<protein>
    <submittedName>
        <fullName evidence="5">Uncharacterized protein</fullName>
    </submittedName>
</protein>
<dbReference type="Gene3D" id="1.10.390.10">
    <property type="entry name" value="Neutral Protease Domain 2"/>
    <property type="match status" value="1"/>
</dbReference>
<dbReference type="Pfam" id="PF11838">
    <property type="entry name" value="ERAP1_C"/>
    <property type="match status" value="1"/>
</dbReference>
<dbReference type="InterPro" id="IPR050344">
    <property type="entry name" value="Peptidase_M1_aminopeptidases"/>
</dbReference>
<keyword evidence="6" id="KW-1185">Reference proteome</keyword>
<evidence type="ECO:0000259" key="4">
    <source>
        <dbReference type="Pfam" id="PF11838"/>
    </source>
</evidence>
<dbReference type="Gene3D" id="1.25.50.20">
    <property type="match status" value="1"/>
</dbReference>
<organism evidence="5 6">
    <name type="scientific">Tritrichomonas musculus</name>
    <dbReference type="NCBI Taxonomy" id="1915356"/>
    <lineage>
        <taxon>Eukaryota</taxon>
        <taxon>Metamonada</taxon>
        <taxon>Parabasalia</taxon>
        <taxon>Tritrichomonadida</taxon>
        <taxon>Tritrichomonadidae</taxon>
        <taxon>Tritrichomonas</taxon>
    </lineage>
</organism>
<evidence type="ECO:0000256" key="2">
    <source>
        <dbReference type="SAM" id="Phobius"/>
    </source>
</evidence>
<sequence>MENFGLIIFRQSCFLFKTGVTSLRSMYNSAITITHEIVHQWAGDCTSPKWWNSIWLNEGFASIMPYIILNEEFPNWHIMTNYHIWETKAALEADSNPITHPICCEANSQEEIEALFDGISYSKASALIFMLMHLVTLNSIRDTLRIFYKRFYYNCADINDLICCLSEVIKGTNTDFGNIRHLVMYWTGENGYPLITLGDNGTIKQARFTTSGIVELEDKAWPIPLFILRKKKGTGEIVEEKQMFDKKSMSIQNIINDSEWVKLNPGYKAFCRVWYCGENLKRFLPAIQNKSLDAIDRWSILYDSLSIARAGLMPYGDVLELLVAYSEENEFITASQITCFFEQLLNFFHSLKKELQEFGHKILSGILHRIGQNEKQGESPDTKQLRASILSSLAFLCNDKEAQEFGLKLFRDFKANKKLISSLMATLTSILKFYICVLSFLSFVFLCSLRCNIKSCF</sequence>
<name>A0ABR2KIQ6_9EUKA</name>
<feature type="domain" description="ERAP1-like C-terminal" evidence="4">
    <location>
        <begin position="260"/>
        <end position="421"/>
    </location>
</feature>
<dbReference type="Pfam" id="PF01433">
    <property type="entry name" value="Peptidase_M1"/>
    <property type="match status" value="1"/>
</dbReference>
<keyword evidence="2" id="KW-0812">Transmembrane</keyword>
<dbReference type="InterPro" id="IPR014782">
    <property type="entry name" value="Peptidase_M1_dom"/>
</dbReference>
<feature type="domain" description="Peptidase M1 membrane alanine aminopeptidase" evidence="3">
    <location>
        <begin position="1"/>
        <end position="177"/>
    </location>
</feature>